<dbReference type="Pfam" id="PF01416">
    <property type="entry name" value="PseudoU_synth_1"/>
    <property type="match status" value="2"/>
</dbReference>
<comment type="function">
    <text evidence="4">Formation of pseudouridine at positions 38, 39 and 40 in the anticodon stem and loop of transfer RNAs.</text>
</comment>
<feature type="active site" description="Nucleophile" evidence="4 5">
    <location>
        <position position="53"/>
    </location>
</feature>
<evidence type="ECO:0000256" key="3">
    <source>
        <dbReference type="ARBA" id="ARBA00023235"/>
    </source>
</evidence>
<evidence type="ECO:0000256" key="1">
    <source>
        <dbReference type="ARBA" id="ARBA00009375"/>
    </source>
</evidence>
<dbReference type="RefSeq" id="WP_145416373.1">
    <property type="nucleotide sequence ID" value="NZ_CP036526.1"/>
</dbReference>
<evidence type="ECO:0000259" key="8">
    <source>
        <dbReference type="Pfam" id="PF01416"/>
    </source>
</evidence>
<dbReference type="InterPro" id="IPR001406">
    <property type="entry name" value="PsdUridine_synth_TruA"/>
</dbReference>
<dbReference type="SUPFAM" id="SSF55120">
    <property type="entry name" value="Pseudouridine synthase"/>
    <property type="match status" value="1"/>
</dbReference>
<comment type="caution">
    <text evidence="4">Lacks conserved residue(s) required for the propagation of feature annotation.</text>
</comment>
<evidence type="ECO:0000313" key="10">
    <source>
        <dbReference type="Proteomes" id="UP000319817"/>
    </source>
</evidence>
<evidence type="ECO:0000256" key="5">
    <source>
        <dbReference type="PIRSR" id="PIRSR001430-1"/>
    </source>
</evidence>
<dbReference type="InterPro" id="IPR020097">
    <property type="entry name" value="PsdUridine_synth_TruA_a/b_dom"/>
</dbReference>
<feature type="binding site" evidence="4 6">
    <location>
        <position position="112"/>
    </location>
    <ligand>
        <name>substrate</name>
    </ligand>
</feature>
<organism evidence="9 10">
    <name type="scientific">Stieleria marina</name>
    <dbReference type="NCBI Taxonomy" id="1930275"/>
    <lineage>
        <taxon>Bacteria</taxon>
        <taxon>Pseudomonadati</taxon>
        <taxon>Planctomycetota</taxon>
        <taxon>Planctomycetia</taxon>
        <taxon>Pirellulales</taxon>
        <taxon>Pirellulaceae</taxon>
        <taxon>Stieleria</taxon>
    </lineage>
</organism>
<dbReference type="FunFam" id="3.30.70.580:FF:000001">
    <property type="entry name" value="tRNA pseudouridine synthase A"/>
    <property type="match status" value="1"/>
</dbReference>
<dbReference type="OrthoDB" id="9811823at2"/>
<evidence type="ECO:0000256" key="4">
    <source>
        <dbReference type="HAMAP-Rule" id="MF_00171"/>
    </source>
</evidence>
<evidence type="ECO:0000256" key="6">
    <source>
        <dbReference type="PIRSR" id="PIRSR001430-2"/>
    </source>
</evidence>
<dbReference type="InterPro" id="IPR020095">
    <property type="entry name" value="PsdUridine_synth_TruA_C"/>
</dbReference>
<evidence type="ECO:0000256" key="2">
    <source>
        <dbReference type="ARBA" id="ARBA00022694"/>
    </source>
</evidence>
<evidence type="ECO:0000313" key="9">
    <source>
        <dbReference type="EMBL" id="QDT08905.1"/>
    </source>
</evidence>
<dbReference type="EC" id="5.4.99.12" evidence="4"/>
<dbReference type="Gene3D" id="3.30.70.580">
    <property type="entry name" value="Pseudouridine synthase I, catalytic domain, N-terminal subdomain"/>
    <property type="match status" value="1"/>
</dbReference>
<keyword evidence="10" id="KW-1185">Reference proteome</keyword>
<dbReference type="AlphaFoldDB" id="A0A517NP45"/>
<dbReference type="PANTHER" id="PTHR11142">
    <property type="entry name" value="PSEUDOURIDYLATE SYNTHASE"/>
    <property type="match status" value="1"/>
</dbReference>
<accession>A0A517NP45</accession>
<feature type="domain" description="Pseudouridine synthase I TruA alpha/beta" evidence="8">
    <location>
        <begin position="9"/>
        <end position="102"/>
    </location>
</feature>
<dbReference type="NCBIfam" id="TIGR00071">
    <property type="entry name" value="hisT_truA"/>
    <property type="match status" value="1"/>
</dbReference>
<dbReference type="GO" id="GO:0031119">
    <property type="term" value="P:tRNA pseudouridine synthesis"/>
    <property type="evidence" value="ECO:0007669"/>
    <property type="project" value="UniProtKB-UniRule"/>
</dbReference>
<dbReference type="InterPro" id="IPR020094">
    <property type="entry name" value="TruA/RsuA/RluB/E/F_N"/>
</dbReference>
<dbReference type="PANTHER" id="PTHR11142:SF0">
    <property type="entry name" value="TRNA PSEUDOURIDINE SYNTHASE-LIKE 1"/>
    <property type="match status" value="1"/>
</dbReference>
<proteinExistence type="inferred from homology"/>
<reference evidence="9 10" key="1">
    <citation type="submission" date="2019-02" db="EMBL/GenBank/DDBJ databases">
        <title>Deep-cultivation of Planctomycetes and their phenomic and genomic characterization uncovers novel biology.</title>
        <authorList>
            <person name="Wiegand S."/>
            <person name="Jogler M."/>
            <person name="Boedeker C."/>
            <person name="Pinto D."/>
            <person name="Vollmers J."/>
            <person name="Rivas-Marin E."/>
            <person name="Kohn T."/>
            <person name="Peeters S.H."/>
            <person name="Heuer A."/>
            <person name="Rast P."/>
            <person name="Oberbeckmann S."/>
            <person name="Bunk B."/>
            <person name="Jeske O."/>
            <person name="Meyerdierks A."/>
            <person name="Storesund J.E."/>
            <person name="Kallscheuer N."/>
            <person name="Luecker S."/>
            <person name="Lage O.M."/>
            <person name="Pohl T."/>
            <person name="Merkel B.J."/>
            <person name="Hornburger P."/>
            <person name="Mueller R.-W."/>
            <person name="Bruemmer F."/>
            <person name="Labrenz M."/>
            <person name="Spormann A.M."/>
            <person name="Op den Camp H."/>
            <person name="Overmann J."/>
            <person name="Amann R."/>
            <person name="Jetten M.S.M."/>
            <person name="Mascher T."/>
            <person name="Medema M.H."/>
            <person name="Devos D.P."/>
            <person name="Kaster A.-K."/>
            <person name="Ovreas L."/>
            <person name="Rohde M."/>
            <person name="Galperin M.Y."/>
            <person name="Jogler C."/>
        </authorList>
    </citation>
    <scope>NUCLEOTIDE SEQUENCE [LARGE SCALE GENOMIC DNA]</scope>
    <source>
        <strain evidence="9 10">K23_9</strain>
    </source>
</reference>
<dbReference type="EMBL" id="CP036526">
    <property type="protein sequence ID" value="QDT08905.1"/>
    <property type="molecule type" value="Genomic_DNA"/>
</dbReference>
<dbReference type="GO" id="GO:0160147">
    <property type="term" value="F:tRNA pseudouridine(38-40) synthase activity"/>
    <property type="evidence" value="ECO:0007669"/>
    <property type="project" value="UniProtKB-EC"/>
</dbReference>
<dbReference type="HAMAP" id="MF_00171">
    <property type="entry name" value="TruA"/>
    <property type="match status" value="1"/>
</dbReference>
<protein>
    <recommendedName>
        <fullName evidence="4">tRNA pseudouridine synthase A</fullName>
        <ecNumber evidence="4">5.4.99.12</ecNumber>
    </recommendedName>
    <alternativeName>
        <fullName evidence="4">tRNA pseudouridine(38-40) synthase</fullName>
    </alternativeName>
    <alternativeName>
        <fullName evidence="4">tRNA pseudouridylate synthase I</fullName>
    </alternativeName>
    <alternativeName>
        <fullName evidence="4">tRNA-uridine isomerase I</fullName>
    </alternativeName>
</protein>
<dbReference type="Gene3D" id="3.30.70.660">
    <property type="entry name" value="Pseudouridine synthase I, catalytic domain, C-terminal subdomain"/>
    <property type="match status" value="1"/>
</dbReference>
<comment type="catalytic activity">
    <reaction evidence="4 7">
        <text>uridine(38/39/40) in tRNA = pseudouridine(38/39/40) in tRNA</text>
        <dbReference type="Rhea" id="RHEA:22376"/>
        <dbReference type="Rhea" id="RHEA-COMP:10085"/>
        <dbReference type="Rhea" id="RHEA-COMP:10087"/>
        <dbReference type="ChEBI" id="CHEBI:65314"/>
        <dbReference type="ChEBI" id="CHEBI:65315"/>
        <dbReference type="EC" id="5.4.99.12"/>
    </reaction>
</comment>
<feature type="domain" description="Pseudouridine synthase I TruA alpha/beta" evidence="8">
    <location>
        <begin position="145"/>
        <end position="259"/>
    </location>
</feature>
<gene>
    <name evidence="4 9" type="primary">truA</name>
    <name evidence="9" type="ORF">K239x_08480</name>
</gene>
<sequence>MSRNFKLTVAYDGTDYAGWQTQPGQATIQTELQKAIRKITGESVKVIGSGRTDSGVHAIAQVANCKIQSWPADAASLLRAVNTFLPETIVVTQSVEVHDDFHAIRDATRKRYRYQLQLGGARDVYLHRYHWRLKHKIDPDLVRQAATYIVGEQDFASFQAAGAIRKSTVRHVYACDVFVEQLSPEANQAATPRQRLTIEVEANGFLYNMVRNIVGTMVEVGRGRQPPEWIPDVLAAKNRDLAGQTAPPQGLFLKFVEYPDNSASPPADSLSN</sequence>
<keyword evidence="3 4" id="KW-0413">Isomerase</keyword>
<dbReference type="Proteomes" id="UP000319817">
    <property type="component" value="Chromosome"/>
</dbReference>
<evidence type="ECO:0000256" key="7">
    <source>
        <dbReference type="RuleBase" id="RU003792"/>
    </source>
</evidence>
<keyword evidence="2 4" id="KW-0819">tRNA processing</keyword>
<comment type="similarity">
    <text evidence="1 4 7">Belongs to the tRNA pseudouridine synthase TruA family.</text>
</comment>
<name>A0A517NP45_9BACT</name>
<dbReference type="PIRSF" id="PIRSF001430">
    <property type="entry name" value="tRNA_psdUrid_synth"/>
    <property type="match status" value="1"/>
</dbReference>
<dbReference type="CDD" id="cd02570">
    <property type="entry name" value="PseudoU_synth_EcTruA"/>
    <property type="match status" value="1"/>
</dbReference>
<comment type="subunit">
    <text evidence="4">Homodimer.</text>
</comment>
<dbReference type="InterPro" id="IPR020103">
    <property type="entry name" value="PsdUridine_synth_cat_dom_sf"/>
</dbReference>
<dbReference type="GO" id="GO:0003723">
    <property type="term" value="F:RNA binding"/>
    <property type="evidence" value="ECO:0007669"/>
    <property type="project" value="InterPro"/>
</dbReference>